<keyword evidence="4" id="KW-1185">Reference proteome</keyword>
<evidence type="ECO:0000313" key="3">
    <source>
        <dbReference type="EMBL" id="PSU49649.1"/>
    </source>
</evidence>
<dbReference type="InterPro" id="IPR057869">
    <property type="entry name" value="HP1_YO34"/>
</dbReference>
<dbReference type="EMBL" id="PYMP01000016">
    <property type="protein sequence ID" value="PSU49649.1"/>
    <property type="molecule type" value="Genomic_DNA"/>
</dbReference>
<reference evidence="4 5" key="1">
    <citation type="submission" date="2018-03" db="EMBL/GenBank/DDBJ databases">
        <title>Whole genome sequencing of Histamine producing bacteria.</title>
        <authorList>
            <person name="Butler K."/>
        </authorList>
    </citation>
    <scope>NUCLEOTIDE SEQUENCE [LARGE SCALE GENOMIC DNA]</scope>
    <source>
        <strain evidence="3 5">FS-6.1</strain>
        <strain evidence="2 4">FS-6.2</strain>
    </source>
</reference>
<organism evidence="3 5">
    <name type="scientific">Photobacterium phosphoreum</name>
    <dbReference type="NCBI Taxonomy" id="659"/>
    <lineage>
        <taxon>Bacteria</taxon>
        <taxon>Pseudomonadati</taxon>
        <taxon>Pseudomonadota</taxon>
        <taxon>Gammaproteobacteria</taxon>
        <taxon>Vibrionales</taxon>
        <taxon>Vibrionaceae</taxon>
        <taxon>Photobacterium</taxon>
    </lineage>
</organism>
<dbReference type="RefSeq" id="WP_107188946.1">
    <property type="nucleotide sequence ID" value="NZ_PYMN01000001.1"/>
</dbReference>
<accession>A0A2T3JKX7</accession>
<gene>
    <name evidence="3" type="ORF">C9J18_15645</name>
    <name evidence="2" type="ORF">CTM96_12605</name>
</gene>
<evidence type="ECO:0000256" key="1">
    <source>
        <dbReference type="SAM" id="MobiDB-lite"/>
    </source>
</evidence>
<evidence type="ECO:0000313" key="5">
    <source>
        <dbReference type="Proteomes" id="UP000241618"/>
    </source>
</evidence>
<dbReference type="EMBL" id="PYMO01000012">
    <property type="protein sequence ID" value="PSU24479.1"/>
    <property type="molecule type" value="Genomic_DNA"/>
</dbReference>
<dbReference type="Proteomes" id="UP000241405">
    <property type="component" value="Unassembled WGS sequence"/>
</dbReference>
<feature type="region of interest" description="Disordered" evidence="1">
    <location>
        <begin position="125"/>
        <end position="159"/>
    </location>
</feature>
<dbReference type="Pfam" id="PF25759">
    <property type="entry name" value="HP1_ORF34"/>
    <property type="match status" value="1"/>
</dbReference>
<dbReference type="Proteomes" id="UP000241618">
    <property type="component" value="Unassembled WGS sequence"/>
</dbReference>
<evidence type="ECO:0000313" key="2">
    <source>
        <dbReference type="EMBL" id="PSU24479.1"/>
    </source>
</evidence>
<sequence>MTLQLNQQSIPGLDIKVTIKLPIGDSDLSGQSSNTTSAETGTKAKELTVSLIVPFEKKAWLTEIDRLAEAINKTTGARTVYRIGHDAANAIKFYEAKFSRELTIRELNDTQGWQVGFVMKEHLSVPERKSQREPIKPAKQQGGEGKNIDYKENPDIPPNTELSTFEKILSMADNVLGGVMGSDDATKKEVANEIK</sequence>
<proteinExistence type="predicted"/>
<protein>
    <submittedName>
        <fullName evidence="3">Adenine glycosylase</fullName>
    </submittedName>
</protein>
<feature type="compositionally biased region" description="Basic and acidic residues" evidence="1">
    <location>
        <begin position="125"/>
        <end position="136"/>
    </location>
</feature>
<name>A0A2T3JKX7_PHOPO</name>
<comment type="caution">
    <text evidence="3">The sequence shown here is derived from an EMBL/GenBank/DDBJ whole genome shotgun (WGS) entry which is preliminary data.</text>
</comment>
<dbReference type="AlphaFoldDB" id="A0A2T3JKX7"/>
<evidence type="ECO:0000313" key="4">
    <source>
        <dbReference type="Proteomes" id="UP000241405"/>
    </source>
</evidence>